<evidence type="ECO:0000313" key="4">
    <source>
        <dbReference type="EMBL" id="MDV6266662.1"/>
    </source>
</evidence>
<dbReference type="Pfam" id="PF05532">
    <property type="entry name" value="CsbD"/>
    <property type="match status" value="1"/>
</dbReference>
<accession>A0ABU4BR13</accession>
<feature type="region of interest" description="Disordered" evidence="2">
    <location>
        <begin position="26"/>
        <end position="64"/>
    </location>
</feature>
<reference evidence="4 5" key="1">
    <citation type="submission" date="2023-10" db="EMBL/GenBank/DDBJ databases">
        <title>Development of a sustainable strategy for remediation of hydrocarbon-contaminated territories based on the waste exchange concept.</title>
        <authorList>
            <person name="Krivoruchko A."/>
        </authorList>
    </citation>
    <scope>NUCLEOTIDE SEQUENCE [LARGE SCALE GENOMIC DNA]</scope>
    <source>
        <strain evidence="4 5">IEGM 1203</strain>
    </source>
</reference>
<dbReference type="InterPro" id="IPR036629">
    <property type="entry name" value="YjbJ_sf"/>
</dbReference>
<gene>
    <name evidence="4" type="ORF">R3Q16_08610</name>
</gene>
<feature type="domain" description="CsbD-like" evidence="3">
    <location>
        <begin position="6"/>
        <end position="56"/>
    </location>
</feature>
<dbReference type="InterPro" id="IPR008462">
    <property type="entry name" value="CsbD"/>
</dbReference>
<comment type="caution">
    <text evidence="4">The sequence shown here is derived from an EMBL/GenBank/DDBJ whole genome shotgun (WGS) entry which is preliminary data.</text>
</comment>
<proteinExistence type="inferred from homology"/>
<dbReference type="EMBL" id="JAWLKB010000003">
    <property type="protein sequence ID" value="MDV6266662.1"/>
    <property type="molecule type" value="Genomic_DNA"/>
</dbReference>
<dbReference type="Proteomes" id="UP001185927">
    <property type="component" value="Unassembled WGS sequence"/>
</dbReference>
<sequence length="64" mass="7124">MSIVKRIRHKAETAEGVIKKTVGKSLGNEKMEAEGRSEQAKGQAKQTGDKLKQAGRKFRDAFKH</sequence>
<organism evidence="4 5">
    <name type="scientific">Rhodococcus globerulus</name>
    <dbReference type="NCBI Taxonomy" id="33008"/>
    <lineage>
        <taxon>Bacteria</taxon>
        <taxon>Bacillati</taxon>
        <taxon>Actinomycetota</taxon>
        <taxon>Actinomycetes</taxon>
        <taxon>Mycobacteriales</taxon>
        <taxon>Nocardiaceae</taxon>
        <taxon>Rhodococcus</taxon>
    </lineage>
</organism>
<dbReference type="RefSeq" id="WP_033231811.1">
    <property type="nucleotide sequence ID" value="NZ_JACLZG010000029.1"/>
</dbReference>
<feature type="compositionally biased region" description="Basic and acidic residues" evidence="2">
    <location>
        <begin position="27"/>
        <end position="39"/>
    </location>
</feature>
<dbReference type="SUPFAM" id="SSF69047">
    <property type="entry name" value="Hypothetical protein YjbJ"/>
    <property type="match status" value="1"/>
</dbReference>
<keyword evidence="5" id="KW-1185">Reference proteome</keyword>
<evidence type="ECO:0000259" key="3">
    <source>
        <dbReference type="Pfam" id="PF05532"/>
    </source>
</evidence>
<evidence type="ECO:0000256" key="1">
    <source>
        <dbReference type="ARBA" id="ARBA00009129"/>
    </source>
</evidence>
<protein>
    <submittedName>
        <fullName evidence="4">CsbD family protein</fullName>
    </submittedName>
</protein>
<name>A0ABU4BR13_RHOGO</name>
<comment type="similarity">
    <text evidence="1">Belongs to the UPF0337 (CsbD) family.</text>
</comment>
<evidence type="ECO:0000256" key="2">
    <source>
        <dbReference type="SAM" id="MobiDB-lite"/>
    </source>
</evidence>
<feature type="compositionally biased region" description="Basic and acidic residues" evidence="2">
    <location>
        <begin position="47"/>
        <end position="64"/>
    </location>
</feature>
<evidence type="ECO:0000313" key="5">
    <source>
        <dbReference type="Proteomes" id="UP001185927"/>
    </source>
</evidence>